<dbReference type="InterPro" id="IPR036291">
    <property type="entry name" value="NAD(P)-bd_dom_sf"/>
</dbReference>
<dbReference type="GO" id="GO:0016616">
    <property type="term" value="F:oxidoreductase activity, acting on the CH-OH group of donors, NAD or NADP as acceptor"/>
    <property type="evidence" value="ECO:0007669"/>
    <property type="project" value="UniProtKB-ARBA"/>
</dbReference>
<organism evidence="3">
    <name type="scientific">marine metagenome</name>
    <dbReference type="NCBI Taxonomy" id="408172"/>
    <lineage>
        <taxon>unclassified sequences</taxon>
        <taxon>metagenomes</taxon>
        <taxon>ecological metagenomes</taxon>
    </lineage>
</organism>
<dbReference type="PANTHER" id="PTHR42901">
    <property type="entry name" value="ALCOHOL DEHYDROGENASE"/>
    <property type="match status" value="1"/>
</dbReference>
<evidence type="ECO:0008006" key="4">
    <source>
        <dbReference type="Google" id="ProtNLM"/>
    </source>
</evidence>
<sequence length="259" mass="27559">MNTSLKDKWVFITGASAGFGAEGALHFAREGAHVVIGARRVDRLETVAVDCEKAGAASAHYMELDVGCTDSVNAFVEWLKGLTDKVDVLVNNAGGAHGADTVAEGKDSDWEAMVQSNFLGLMRVSRACLPLLVDNPGSTIINIGSIAGRVAYEGGSVYCGVKAAEKQITQSLRLELNGTGVRVGTLDPGLAETEFAMVRFKGDQAKSDKVYEGLDPLVAEDIAEAMVWMATRPPHVCIDEILIKCTAQAAIHKTHRVNS</sequence>
<name>A0A382JI09_9ZZZZ</name>
<dbReference type="SUPFAM" id="SSF51735">
    <property type="entry name" value="NAD(P)-binding Rossmann-fold domains"/>
    <property type="match status" value="1"/>
</dbReference>
<dbReference type="Gene3D" id="3.40.50.720">
    <property type="entry name" value="NAD(P)-binding Rossmann-like Domain"/>
    <property type="match status" value="1"/>
</dbReference>
<dbReference type="Pfam" id="PF00106">
    <property type="entry name" value="adh_short"/>
    <property type="match status" value="1"/>
</dbReference>
<accession>A0A382JI09</accession>
<evidence type="ECO:0000313" key="3">
    <source>
        <dbReference type="EMBL" id="SVC11339.1"/>
    </source>
</evidence>
<proteinExistence type="inferred from homology"/>
<protein>
    <recommendedName>
        <fullName evidence="4">Oxidoreductase</fullName>
    </recommendedName>
</protein>
<dbReference type="PANTHER" id="PTHR42901:SF1">
    <property type="entry name" value="ALCOHOL DEHYDROGENASE"/>
    <property type="match status" value="1"/>
</dbReference>
<dbReference type="FunFam" id="3.40.50.720:FF:000047">
    <property type="entry name" value="NADP-dependent L-serine/L-allo-threonine dehydrogenase"/>
    <property type="match status" value="1"/>
</dbReference>
<reference evidence="3" key="1">
    <citation type="submission" date="2018-05" db="EMBL/GenBank/DDBJ databases">
        <authorList>
            <person name="Lanie J.A."/>
            <person name="Ng W.-L."/>
            <person name="Kazmierczak K.M."/>
            <person name="Andrzejewski T.M."/>
            <person name="Davidsen T.M."/>
            <person name="Wayne K.J."/>
            <person name="Tettelin H."/>
            <person name="Glass J.I."/>
            <person name="Rusch D."/>
            <person name="Podicherti R."/>
            <person name="Tsui H.-C.T."/>
            <person name="Winkler M.E."/>
        </authorList>
    </citation>
    <scope>NUCLEOTIDE SEQUENCE</scope>
</reference>
<gene>
    <name evidence="3" type="ORF">METZ01_LOCUS264193</name>
</gene>
<dbReference type="PRINTS" id="PR00080">
    <property type="entry name" value="SDRFAMILY"/>
</dbReference>
<dbReference type="AlphaFoldDB" id="A0A382JI09"/>
<dbReference type="EMBL" id="UINC01074296">
    <property type="protein sequence ID" value="SVC11339.1"/>
    <property type="molecule type" value="Genomic_DNA"/>
</dbReference>
<evidence type="ECO:0000256" key="2">
    <source>
        <dbReference type="ARBA" id="ARBA00023002"/>
    </source>
</evidence>
<dbReference type="PRINTS" id="PR00081">
    <property type="entry name" value="GDHRDH"/>
</dbReference>
<keyword evidence="2" id="KW-0560">Oxidoreductase</keyword>
<evidence type="ECO:0000256" key="1">
    <source>
        <dbReference type="ARBA" id="ARBA00006484"/>
    </source>
</evidence>
<comment type="similarity">
    <text evidence="1">Belongs to the short-chain dehydrogenases/reductases (SDR) family.</text>
</comment>
<dbReference type="InterPro" id="IPR002347">
    <property type="entry name" value="SDR_fam"/>
</dbReference>